<evidence type="ECO:0000256" key="1">
    <source>
        <dbReference type="SAM" id="MobiDB-lite"/>
    </source>
</evidence>
<name>A0A6J7TN86_9ZZZZ</name>
<proteinExistence type="predicted"/>
<reference evidence="2" key="1">
    <citation type="submission" date="2020-05" db="EMBL/GenBank/DDBJ databases">
        <authorList>
            <person name="Chiriac C."/>
            <person name="Salcher M."/>
            <person name="Ghai R."/>
            <person name="Kavagutti S V."/>
        </authorList>
    </citation>
    <scope>NUCLEOTIDE SEQUENCE</scope>
</reference>
<gene>
    <name evidence="2" type="ORF">UFOPK4295_01229</name>
</gene>
<protein>
    <submittedName>
        <fullName evidence="2">Unannotated protein</fullName>
    </submittedName>
</protein>
<evidence type="ECO:0000313" key="2">
    <source>
        <dbReference type="EMBL" id="CAB5054217.1"/>
    </source>
</evidence>
<feature type="region of interest" description="Disordered" evidence="1">
    <location>
        <begin position="66"/>
        <end position="85"/>
    </location>
</feature>
<accession>A0A6J7TN86</accession>
<dbReference type="AlphaFoldDB" id="A0A6J7TN86"/>
<dbReference type="EMBL" id="CAFBQF010000072">
    <property type="protein sequence ID" value="CAB5054217.1"/>
    <property type="molecule type" value="Genomic_DNA"/>
</dbReference>
<sequence>MSVPAIAPRGAITRASKEILVLGIKSPRDVIIDTGMRSLISLPSYPNTSKRAGVRKLAAMTDPNRCDLATESPVTTTSTETLFPM</sequence>
<feature type="compositionally biased region" description="Low complexity" evidence="1">
    <location>
        <begin position="70"/>
        <end position="85"/>
    </location>
</feature>
<organism evidence="2">
    <name type="scientific">freshwater metagenome</name>
    <dbReference type="NCBI Taxonomy" id="449393"/>
    <lineage>
        <taxon>unclassified sequences</taxon>
        <taxon>metagenomes</taxon>
        <taxon>ecological metagenomes</taxon>
    </lineage>
</organism>